<dbReference type="EMBL" id="VWPH01000008">
    <property type="protein sequence ID" value="KAA5831884.1"/>
    <property type="molecule type" value="Genomic_DNA"/>
</dbReference>
<organism evidence="1 2">
    <name type="scientific">Saccharopolyspora hirsuta</name>
    <dbReference type="NCBI Taxonomy" id="1837"/>
    <lineage>
        <taxon>Bacteria</taxon>
        <taxon>Bacillati</taxon>
        <taxon>Actinomycetota</taxon>
        <taxon>Actinomycetes</taxon>
        <taxon>Pseudonocardiales</taxon>
        <taxon>Pseudonocardiaceae</taxon>
        <taxon>Saccharopolyspora</taxon>
    </lineage>
</organism>
<dbReference type="Proteomes" id="UP000323946">
    <property type="component" value="Unassembled WGS sequence"/>
</dbReference>
<dbReference type="OrthoDB" id="3668204at2"/>
<evidence type="ECO:0000313" key="2">
    <source>
        <dbReference type="Proteomes" id="UP000323946"/>
    </source>
</evidence>
<comment type="caution">
    <text evidence="1">The sequence shown here is derived from an EMBL/GenBank/DDBJ whole genome shotgun (WGS) entry which is preliminary data.</text>
</comment>
<name>A0A5M7BXD6_SACHI</name>
<proteinExistence type="predicted"/>
<dbReference type="RefSeq" id="WP_150068025.1">
    <property type="nucleotide sequence ID" value="NZ_VWPH01000008.1"/>
</dbReference>
<reference evidence="1 2" key="1">
    <citation type="submission" date="2019-09" db="EMBL/GenBank/DDBJ databases">
        <title>Draft genome sequence of the thermophilic Saccharopolyspora hirsuta VKM Ac-666T.</title>
        <authorList>
            <person name="Lobastova T.G."/>
            <person name="Fokina V."/>
            <person name="Bragin E.Y."/>
            <person name="Shtratnikova V.Y."/>
            <person name="Starodumova I.P."/>
            <person name="Tarlachkov S.V."/>
            <person name="Donova M.V."/>
        </authorList>
    </citation>
    <scope>NUCLEOTIDE SEQUENCE [LARGE SCALE GENOMIC DNA]</scope>
    <source>
        <strain evidence="1 2">VKM Ac-666</strain>
    </source>
</reference>
<sequence>MSRRVGGVLAARHGWCRSDEVIRFAVPCTRSSIRFDVNGLSWEGRAGGGSVAAGVGRVATAVEDMVSASSDHDNRLPPPKVVCFGPGPQAQIMQARPAEDADARFTWVLTSHRLALLAEVPPPTEEAEDSGDSIWQKARKFGVGVRDFSRDVVDILQDKKLGEYPPNEPIPVAPVAVRAEFPVQQVRAVNRTNRKLPGGYAPRKVFALRVELADGSGLDVLSPTEENVARLEAMAFGRQ</sequence>
<protein>
    <submittedName>
        <fullName evidence="1">Uncharacterized protein</fullName>
    </submittedName>
</protein>
<keyword evidence="2" id="KW-1185">Reference proteome</keyword>
<dbReference type="AlphaFoldDB" id="A0A5M7BXD6"/>
<gene>
    <name evidence="1" type="ORF">F1721_18855</name>
</gene>
<evidence type="ECO:0000313" key="1">
    <source>
        <dbReference type="EMBL" id="KAA5831884.1"/>
    </source>
</evidence>
<accession>A0A5M7BXD6</accession>